<evidence type="ECO:0000313" key="1">
    <source>
        <dbReference type="EMBL" id="PXF59834.1"/>
    </source>
</evidence>
<gene>
    <name evidence="1" type="ORF">C4B59_10515</name>
</gene>
<reference evidence="1" key="1">
    <citation type="submission" date="2018-01" db="EMBL/GenBank/DDBJ databases">
        <authorList>
            <person name="Krukenberg V."/>
        </authorList>
    </citation>
    <scope>NUCLEOTIDE SEQUENCE</scope>
    <source>
        <strain evidence="1">E20ANME2</strain>
    </source>
</reference>
<name>A0AC61L0Y2_9EURY</name>
<protein>
    <submittedName>
        <fullName evidence="1">Digeranylgeranylglycerophospholipid reductase</fullName>
    </submittedName>
</protein>
<sequence>MNFDSHYDVAIVGAGPSGATAARYAAEDASVLLIEKKKVIGVPVQCAGFLPKYDELEELMPDSDLPDTFRYPASCVYTETKYQRFIAPTGDAKQFDVDANVLDRKRFDLYLAEKAVEAGADLAVGTRVTAIDGRSIEISGLWGSRTIMADVIIGADGPDSIVARSAGLSASEDDPMGVAHAVAYDMTGVEIDEEAIEMHFGRNFVPGGYAWIVPHGKDSANVGMGIRKAMCEPGVTFRDYLHRFINEHPIASGKLKGGEVTAFIAGIVPVSGARQKTCAGNVMIAGDAAGHLIATNGGGIPTAMVAGKIAGETAADAVNGRCAVEDYESRWKREIGMQIATSVYVRKLMDGMMRSDPMMTAVMNMITPAQMKALQRGQLPDAVKRLLQGMQKRMR</sequence>
<comment type="caution">
    <text evidence="1">The sequence shown here is derived from an EMBL/GenBank/DDBJ whole genome shotgun (WGS) entry which is preliminary data.</text>
</comment>
<accession>A0AC61L0Y2</accession>
<dbReference type="Proteomes" id="UP000248329">
    <property type="component" value="Unassembled WGS sequence"/>
</dbReference>
<dbReference type="EMBL" id="PQXF01000021">
    <property type="protein sequence ID" value="PXF59834.1"/>
    <property type="molecule type" value="Genomic_DNA"/>
</dbReference>
<evidence type="ECO:0000313" key="2">
    <source>
        <dbReference type="Proteomes" id="UP000248329"/>
    </source>
</evidence>
<organism evidence="1 2">
    <name type="scientific">Candidatus Methanogaster sp</name>
    <dbReference type="NCBI Taxonomy" id="3386292"/>
    <lineage>
        <taxon>Archaea</taxon>
        <taxon>Methanobacteriati</taxon>
        <taxon>Methanobacteriota</taxon>
        <taxon>Stenosarchaea group</taxon>
        <taxon>Methanomicrobia</taxon>
        <taxon>Methanosarcinales</taxon>
        <taxon>ANME-2 cluster</taxon>
        <taxon>Candidatus Methanogasteraceae</taxon>
        <taxon>Candidatus Methanogaster</taxon>
    </lineage>
</organism>
<proteinExistence type="predicted"/>